<gene>
    <name evidence="6" type="ORF">WMW72_14725</name>
</gene>
<evidence type="ECO:0000256" key="2">
    <source>
        <dbReference type="ARBA" id="ARBA00022448"/>
    </source>
</evidence>
<dbReference type="GO" id="GO:0005524">
    <property type="term" value="F:ATP binding"/>
    <property type="evidence" value="ECO:0007669"/>
    <property type="project" value="UniProtKB-KW"/>
</dbReference>
<evidence type="ECO:0000256" key="4">
    <source>
        <dbReference type="ARBA" id="ARBA00022840"/>
    </source>
</evidence>
<keyword evidence="3" id="KW-0547">Nucleotide-binding</keyword>
<dbReference type="Pfam" id="PF00005">
    <property type="entry name" value="ABC_tran"/>
    <property type="match status" value="1"/>
</dbReference>
<evidence type="ECO:0000313" key="6">
    <source>
        <dbReference type="EMBL" id="MEK8129157.1"/>
    </source>
</evidence>
<dbReference type="InterPro" id="IPR003439">
    <property type="entry name" value="ABC_transporter-like_ATP-bd"/>
</dbReference>
<dbReference type="PROSITE" id="PS00211">
    <property type="entry name" value="ABC_TRANSPORTER_1"/>
    <property type="match status" value="1"/>
</dbReference>
<dbReference type="InterPro" id="IPR003593">
    <property type="entry name" value="AAA+_ATPase"/>
</dbReference>
<name>A0ABU9DJX0_9BACL</name>
<organism evidence="6 7">
    <name type="scientific">Paenibacillus filicis</name>
    <dbReference type="NCBI Taxonomy" id="669464"/>
    <lineage>
        <taxon>Bacteria</taxon>
        <taxon>Bacillati</taxon>
        <taxon>Bacillota</taxon>
        <taxon>Bacilli</taxon>
        <taxon>Bacillales</taxon>
        <taxon>Paenibacillaceae</taxon>
        <taxon>Paenibacillus</taxon>
    </lineage>
</organism>
<dbReference type="EMBL" id="JBBPCC010000008">
    <property type="protein sequence ID" value="MEK8129157.1"/>
    <property type="molecule type" value="Genomic_DNA"/>
</dbReference>
<accession>A0ABU9DJX0</accession>
<evidence type="ECO:0000259" key="5">
    <source>
        <dbReference type="PROSITE" id="PS50893"/>
    </source>
</evidence>
<dbReference type="PROSITE" id="PS50893">
    <property type="entry name" value="ABC_TRANSPORTER_2"/>
    <property type="match status" value="1"/>
</dbReference>
<evidence type="ECO:0000313" key="7">
    <source>
        <dbReference type="Proteomes" id="UP001469365"/>
    </source>
</evidence>
<feature type="domain" description="ABC transporter" evidence="5">
    <location>
        <begin position="5"/>
        <end position="233"/>
    </location>
</feature>
<dbReference type="Gene3D" id="3.40.50.300">
    <property type="entry name" value="P-loop containing nucleotide triphosphate hydrolases"/>
    <property type="match status" value="1"/>
</dbReference>
<keyword evidence="4 6" id="KW-0067">ATP-binding</keyword>
<dbReference type="PANTHER" id="PTHR43335:SF8">
    <property type="entry name" value="ABC TRANSPORTER, ATP-BINDING PROTEIN"/>
    <property type="match status" value="1"/>
</dbReference>
<dbReference type="InterPro" id="IPR017871">
    <property type="entry name" value="ABC_transporter-like_CS"/>
</dbReference>
<dbReference type="RefSeq" id="WP_341416249.1">
    <property type="nucleotide sequence ID" value="NZ_JBBPCC010000008.1"/>
</dbReference>
<sequence>MTAVVQTKRLTKVLNGREVVSGVHMNVRQGEIYGFLGPNGAGKTTVMRMLLNLVKPTDGRIELFGEPLQEESVEVLKRIGSMIEYPVFYEKLTAYENLELHGRYMGFYDPKMIRDALDLVQLTGSERKRVKDFSLGMKQRLGLARALATKPELLILDEPINGLDPAGIREMRMLFKTLSREYGMTLLVSSHILGEIEQIADTVGVISEGRLVDEVSMETIRRSLSDYIEIVTPHLQRAAFVLEHSLNVTSFKTMGDRTLRVYDSELSPSELSKALILEGVAIEEIHKKANTLESYFFQQIRGGREHA</sequence>
<dbReference type="InterPro" id="IPR027417">
    <property type="entry name" value="P-loop_NTPase"/>
</dbReference>
<keyword evidence="2" id="KW-0813">Transport</keyword>
<evidence type="ECO:0000256" key="1">
    <source>
        <dbReference type="ARBA" id="ARBA00005417"/>
    </source>
</evidence>
<dbReference type="SUPFAM" id="SSF52540">
    <property type="entry name" value="P-loop containing nucleoside triphosphate hydrolases"/>
    <property type="match status" value="1"/>
</dbReference>
<dbReference type="PANTHER" id="PTHR43335">
    <property type="entry name" value="ABC TRANSPORTER, ATP-BINDING PROTEIN"/>
    <property type="match status" value="1"/>
</dbReference>
<protein>
    <submittedName>
        <fullName evidence="6">ATP-binding cassette domain-containing protein</fullName>
    </submittedName>
</protein>
<evidence type="ECO:0000256" key="3">
    <source>
        <dbReference type="ARBA" id="ARBA00022741"/>
    </source>
</evidence>
<comment type="caution">
    <text evidence="6">The sequence shown here is derived from an EMBL/GenBank/DDBJ whole genome shotgun (WGS) entry which is preliminary data.</text>
</comment>
<dbReference type="SMART" id="SM00382">
    <property type="entry name" value="AAA"/>
    <property type="match status" value="1"/>
</dbReference>
<keyword evidence="7" id="KW-1185">Reference proteome</keyword>
<reference evidence="6 7" key="1">
    <citation type="submission" date="2024-04" db="EMBL/GenBank/DDBJ databases">
        <title>draft genome sequnece of Paenibacillus filicis.</title>
        <authorList>
            <person name="Kim D.-U."/>
        </authorList>
    </citation>
    <scope>NUCLEOTIDE SEQUENCE [LARGE SCALE GENOMIC DNA]</scope>
    <source>
        <strain evidence="6 7">KACC14197</strain>
    </source>
</reference>
<comment type="similarity">
    <text evidence="1">Belongs to the ABC transporter superfamily.</text>
</comment>
<dbReference type="Proteomes" id="UP001469365">
    <property type="component" value="Unassembled WGS sequence"/>
</dbReference>
<proteinExistence type="inferred from homology"/>